<gene>
    <name evidence="6" type="ORF">RCL2_001170700</name>
    <name evidence="5" type="ORF">RclHR1_00220049</name>
</gene>
<dbReference type="Pfam" id="PF00385">
    <property type="entry name" value="Chromo"/>
    <property type="match status" value="1"/>
</dbReference>
<dbReference type="Proteomes" id="UP000615446">
    <property type="component" value="Unassembled WGS sequence"/>
</dbReference>
<dbReference type="InterPro" id="IPR023779">
    <property type="entry name" value="Chromodomain_CS"/>
</dbReference>
<dbReference type="PANTHER" id="PTHR22812">
    <property type="entry name" value="CHROMOBOX PROTEIN"/>
    <property type="match status" value="1"/>
</dbReference>
<feature type="compositionally biased region" description="Polar residues" evidence="3">
    <location>
        <begin position="135"/>
        <end position="151"/>
    </location>
</feature>
<dbReference type="GO" id="GO:0005634">
    <property type="term" value="C:nucleus"/>
    <property type="evidence" value="ECO:0007669"/>
    <property type="project" value="UniProtKB-SubCell"/>
</dbReference>
<dbReference type="SMART" id="SM00300">
    <property type="entry name" value="ChSh"/>
    <property type="match status" value="1"/>
</dbReference>
<feature type="compositionally biased region" description="Basic and acidic residues" evidence="3">
    <location>
        <begin position="249"/>
        <end position="270"/>
    </location>
</feature>
<dbReference type="SMART" id="SM00298">
    <property type="entry name" value="CHROMO"/>
    <property type="match status" value="1"/>
</dbReference>
<evidence type="ECO:0000256" key="3">
    <source>
        <dbReference type="SAM" id="MobiDB-lite"/>
    </source>
</evidence>
<dbReference type="PROSITE" id="PS00598">
    <property type="entry name" value="CHROMO_1"/>
    <property type="match status" value="1"/>
</dbReference>
<evidence type="ECO:0000313" key="5">
    <source>
        <dbReference type="EMBL" id="GBB93615.1"/>
    </source>
</evidence>
<dbReference type="GO" id="GO:0000792">
    <property type="term" value="C:heterochromatin"/>
    <property type="evidence" value="ECO:0007669"/>
    <property type="project" value="UniProtKB-ARBA"/>
</dbReference>
<sequence length="424" mass="48580">MATPKVPIVKGQYPIPYKDLILTDQKKKFRSHPLGQSSSSSSNSIIKHITEKSNPKENEEYGDDEYVVEKILSHKNRPDGRYQYYLKWKDYPDSENSWEDEENIYATELLEAYWRNKPTASPLPSNGFKKHVTSHSKTSTNGKSNGHQIKNQVKRRASFNKKKSSSHTIFRQSNGTSNHVTNSSSKPITATNDNSLVKYRNEDFMKSVSIQRKDKKIEKEEVSSSQGSQLKIPNNYSLTTNNTTSENTKIARDVYAVDDRESVKDVKDEDTSSSESESSSDSDSTMEIDKEDENDDKAQDDQEEDEQNPNKDSKSKSSKVKLGPKKPTSNNRTHENIYDDKGVKSIIRNIDENWDPYVKEVVAIEPHDNLPNVLWIYISWRGGFTSVHLNTEVNKLCPQSIIQFYEKRIIFKGSLNYKNLTDNK</sequence>
<dbReference type="CDD" id="cd00024">
    <property type="entry name" value="CD_CSD"/>
    <property type="match status" value="1"/>
</dbReference>
<evidence type="ECO:0000313" key="7">
    <source>
        <dbReference type="Proteomes" id="UP000247702"/>
    </source>
</evidence>
<keyword evidence="7" id="KW-1185">Reference proteome</keyword>
<feature type="region of interest" description="Disordered" evidence="3">
    <location>
        <begin position="122"/>
        <end position="194"/>
    </location>
</feature>
<dbReference type="InterPro" id="IPR016197">
    <property type="entry name" value="Chromo-like_dom_sf"/>
</dbReference>
<feature type="compositionally biased region" description="Polar residues" evidence="3">
    <location>
        <begin position="166"/>
        <end position="194"/>
    </location>
</feature>
<dbReference type="Gene3D" id="2.40.50.40">
    <property type="match status" value="2"/>
</dbReference>
<feature type="compositionally biased region" description="Polar residues" evidence="3">
    <location>
        <begin position="223"/>
        <end position="232"/>
    </location>
</feature>
<proteinExistence type="predicted"/>
<dbReference type="STRING" id="94130.A0A2Z6QVH5"/>
<reference evidence="5 7" key="1">
    <citation type="submission" date="2017-11" db="EMBL/GenBank/DDBJ databases">
        <title>The genome of Rhizophagus clarus HR1 reveals common genetic basis of auxotrophy among arbuscular mycorrhizal fungi.</title>
        <authorList>
            <person name="Kobayashi Y."/>
        </authorList>
    </citation>
    <scope>NUCLEOTIDE SEQUENCE [LARGE SCALE GENOMIC DNA]</scope>
    <source>
        <strain evidence="5 7">HR1</strain>
    </source>
</reference>
<protein>
    <submittedName>
        <fullName evidence="6">Chromobox protein homolog 3-like</fullName>
    </submittedName>
</protein>
<dbReference type="OrthoDB" id="433924at2759"/>
<dbReference type="SUPFAM" id="SSF54160">
    <property type="entry name" value="Chromo domain-like"/>
    <property type="match status" value="2"/>
</dbReference>
<dbReference type="InterPro" id="IPR017984">
    <property type="entry name" value="Chromo_dom_subgr"/>
</dbReference>
<comment type="caution">
    <text evidence="5">The sequence shown here is derived from an EMBL/GenBank/DDBJ whole genome shotgun (WGS) entry which is preliminary data.</text>
</comment>
<feature type="region of interest" description="Disordered" evidence="3">
    <location>
        <begin position="212"/>
        <end position="337"/>
    </location>
</feature>
<evidence type="ECO:0000313" key="6">
    <source>
        <dbReference type="EMBL" id="GES84592.1"/>
    </source>
</evidence>
<accession>A0A2Z6QVH5</accession>
<dbReference type="Proteomes" id="UP000247702">
    <property type="component" value="Unassembled WGS sequence"/>
</dbReference>
<feature type="compositionally biased region" description="Basic residues" evidence="3">
    <location>
        <begin position="152"/>
        <end position="165"/>
    </location>
</feature>
<evidence type="ECO:0000256" key="1">
    <source>
        <dbReference type="ARBA" id="ARBA00004123"/>
    </source>
</evidence>
<comment type="subcellular location">
    <subcellularLocation>
        <location evidence="1">Nucleus</location>
    </subcellularLocation>
</comment>
<keyword evidence="2" id="KW-0539">Nucleus</keyword>
<reference evidence="6" key="2">
    <citation type="submission" date="2019-10" db="EMBL/GenBank/DDBJ databases">
        <title>Conservation and host-specific expression of non-tandemly repeated heterogenous ribosome RNA gene in arbuscular mycorrhizal fungi.</title>
        <authorList>
            <person name="Maeda T."/>
            <person name="Kobayashi Y."/>
            <person name="Nakagawa T."/>
            <person name="Ezawa T."/>
            <person name="Yamaguchi K."/>
            <person name="Bino T."/>
            <person name="Nishimoto Y."/>
            <person name="Shigenobu S."/>
            <person name="Kawaguchi M."/>
        </authorList>
    </citation>
    <scope>NUCLEOTIDE SEQUENCE</scope>
    <source>
        <strain evidence="6">HR1</strain>
    </source>
</reference>
<dbReference type="AlphaFoldDB" id="A0A2Z6QVH5"/>
<dbReference type="Pfam" id="PF01393">
    <property type="entry name" value="Chromo_shadow"/>
    <property type="match status" value="1"/>
</dbReference>
<feature type="compositionally biased region" description="Low complexity" evidence="3">
    <location>
        <begin position="234"/>
        <end position="248"/>
    </location>
</feature>
<dbReference type="InterPro" id="IPR008251">
    <property type="entry name" value="Chromo_shadow_dom"/>
</dbReference>
<dbReference type="InterPro" id="IPR051219">
    <property type="entry name" value="Heterochromatin_chromo-domain"/>
</dbReference>
<dbReference type="EMBL" id="BEXD01001335">
    <property type="protein sequence ID" value="GBB93615.1"/>
    <property type="molecule type" value="Genomic_DNA"/>
</dbReference>
<dbReference type="InterPro" id="IPR023780">
    <property type="entry name" value="Chromo_domain"/>
</dbReference>
<dbReference type="InterPro" id="IPR000953">
    <property type="entry name" value="Chromo/chromo_shadow_dom"/>
</dbReference>
<dbReference type="PRINTS" id="PR00504">
    <property type="entry name" value="CHROMODOMAIN"/>
</dbReference>
<name>A0A2Z6QVH5_9GLOM</name>
<evidence type="ECO:0000256" key="2">
    <source>
        <dbReference type="ARBA" id="ARBA00023242"/>
    </source>
</evidence>
<feature type="compositionally biased region" description="Acidic residues" evidence="3">
    <location>
        <begin position="278"/>
        <end position="295"/>
    </location>
</feature>
<feature type="compositionally biased region" description="Basic and acidic residues" evidence="3">
    <location>
        <begin position="212"/>
        <end position="222"/>
    </location>
</feature>
<dbReference type="EMBL" id="BLAL01000081">
    <property type="protein sequence ID" value="GES84592.1"/>
    <property type="molecule type" value="Genomic_DNA"/>
</dbReference>
<feature type="compositionally biased region" description="Basic and acidic residues" evidence="3">
    <location>
        <begin position="48"/>
        <end position="59"/>
    </location>
</feature>
<organism evidence="5 7">
    <name type="scientific">Rhizophagus clarus</name>
    <dbReference type="NCBI Taxonomy" id="94130"/>
    <lineage>
        <taxon>Eukaryota</taxon>
        <taxon>Fungi</taxon>
        <taxon>Fungi incertae sedis</taxon>
        <taxon>Mucoromycota</taxon>
        <taxon>Glomeromycotina</taxon>
        <taxon>Glomeromycetes</taxon>
        <taxon>Glomerales</taxon>
        <taxon>Glomeraceae</taxon>
        <taxon>Rhizophagus</taxon>
    </lineage>
</organism>
<dbReference type="PROSITE" id="PS50013">
    <property type="entry name" value="CHROMO_2"/>
    <property type="match status" value="1"/>
</dbReference>
<feature type="domain" description="Chromo" evidence="4">
    <location>
        <begin position="66"/>
        <end position="125"/>
    </location>
</feature>
<evidence type="ECO:0000259" key="4">
    <source>
        <dbReference type="PROSITE" id="PS50013"/>
    </source>
</evidence>
<feature type="region of interest" description="Disordered" evidence="3">
    <location>
        <begin position="28"/>
        <end position="61"/>
    </location>
</feature>